<name>A0AAV4WSS4_CAEEX</name>
<dbReference type="AlphaFoldDB" id="A0AAV4WSS4"/>
<reference evidence="1 2" key="1">
    <citation type="submission" date="2021-06" db="EMBL/GenBank/DDBJ databases">
        <title>Caerostris extrusa draft genome.</title>
        <authorList>
            <person name="Kono N."/>
            <person name="Arakawa K."/>
        </authorList>
    </citation>
    <scope>NUCLEOTIDE SEQUENCE [LARGE SCALE GENOMIC DNA]</scope>
</reference>
<comment type="caution">
    <text evidence="1">The sequence shown here is derived from an EMBL/GenBank/DDBJ whole genome shotgun (WGS) entry which is preliminary data.</text>
</comment>
<evidence type="ECO:0000313" key="1">
    <source>
        <dbReference type="EMBL" id="GIY85971.1"/>
    </source>
</evidence>
<gene>
    <name evidence="1" type="ORF">CEXT_241371</name>
</gene>
<evidence type="ECO:0000313" key="2">
    <source>
        <dbReference type="Proteomes" id="UP001054945"/>
    </source>
</evidence>
<keyword evidence="2" id="KW-1185">Reference proteome</keyword>
<proteinExistence type="predicted"/>
<protein>
    <submittedName>
        <fullName evidence="1">Uncharacterized protein</fullName>
    </submittedName>
</protein>
<accession>A0AAV4WSS4</accession>
<sequence>MPSHFSYVCFNFSESDLTLTNRLSQYSETSVEIPILSIRNSQYNPSIQIPQTNYIHRTESSPFATLKAVISIQKSFNFQQQSMQKQRRFEFDEDKNKQCIDFSDGIADSVSYSSSSIQAKQRNFGSGILTPAPKLVHGIFESSYFTHQKPIMPVSFPPQLLQRRAV</sequence>
<dbReference type="Proteomes" id="UP001054945">
    <property type="component" value="Unassembled WGS sequence"/>
</dbReference>
<dbReference type="EMBL" id="BPLR01016721">
    <property type="protein sequence ID" value="GIY85971.1"/>
    <property type="molecule type" value="Genomic_DNA"/>
</dbReference>
<organism evidence="1 2">
    <name type="scientific">Caerostris extrusa</name>
    <name type="common">Bark spider</name>
    <name type="synonym">Caerostris bankana</name>
    <dbReference type="NCBI Taxonomy" id="172846"/>
    <lineage>
        <taxon>Eukaryota</taxon>
        <taxon>Metazoa</taxon>
        <taxon>Ecdysozoa</taxon>
        <taxon>Arthropoda</taxon>
        <taxon>Chelicerata</taxon>
        <taxon>Arachnida</taxon>
        <taxon>Araneae</taxon>
        <taxon>Araneomorphae</taxon>
        <taxon>Entelegynae</taxon>
        <taxon>Araneoidea</taxon>
        <taxon>Araneidae</taxon>
        <taxon>Caerostris</taxon>
    </lineage>
</organism>